<gene>
    <name evidence="4" type="primary">pibf1</name>
</gene>
<organism evidence="3 4">
    <name type="scientific">Ictalurus punctatus</name>
    <name type="common">Channel catfish</name>
    <name type="synonym">Silurus punctatus</name>
    <dbReference type="NCBI Taxonomy" id="7998"/>
    <lineage>
        <taxon>Eukaryota</taxon>
        <taxon>Metazoa</taxon>
        <taxon>Chordata</taxon>
        <taxon>Craniata</taxon>
        <taxon>Vertebrata</taxon>
        <taxon>Euteleostomi</taxon>
        <taxon>Actinopterygii</taxon>
        <taxon>Neopterygii</taxon>
        <taxon>Teleostei</taxon>
        <taxon>Ostariophysi</taxon>
        <taxon>Siluriformes</taxon>
        <taxon>Ictaluridae</taxon>
        <taxon>Ictalurus</taxon>
    </lineage>
</organism>
<accession>A0A2D0Q3T7</accession>
<dbReference type="GO" id="GO:0060271">
    <property type="term" value="P:cilium assembly"/>
    <property type="evidence" value="ECO:0007669"/>
    <property type="project" value="TreeGrafter"/>
</dbReference>
<dbReference type="PANTHER" id="PTHR18950">
    <property type="entry name" value="PROGESTERONE-INDUCED BLOCKING FACTOR 1"/>
    <property type="match status" value="1"/>
</dbReference>
<dbReference type="RefSeq" id="XP_017312962.1">
    <property type="nucleotide sequence ID" value="XM_017457473.3"/>
</dbReference>
<dbReference type="CTD" id="10464"/>
<evidence type="ECO:0000256" key="1">
    <source>
        <dbReference type="SAM" id="Coils"/>
    </source>
</evidence>
<evidence type="ECO:0000313" key="4">
    <source>
        <dbReference type="RefSeq" id="XP_017312962.1"/>
    </source>
</evidence>
<evidence type="ECO:0000313" key="3">
    <source>
        <dbReference type="Proteomes" id="UP000221080"/>
    </source>
</evidence>
<sequence>MAHKKQKESQRVNISSSLESEEISLETTVPTEDISSSDEKSSTHKVTKQVLERKELLHNIQMLKIELSQKNLIIDNLKMEHLTKMEELEEQLNDALHQKQILALRLDSQLKVQQDENRKQQALMKQEMDAILLRQKQLEDTNRQLCERAGDIRRSLRDLELNEEKYRELRDLPEDKLSIPEYVAVRLYEVVTPLRALVTELQVKKNNLTDDLDSHRKQIKSLMESYEDERRARSELETRCQRLALELADTKQLIQEGDYKRQNYDKVKRERDGYETDVRELRKKLEMTDLTQTALTKERNDLSKEVATLQQSVTLLQKDKDYLNRQNMELNVRCAHEEDRLERLQVQLEDCKKAREEAYDKYVASRDHYKTEYENKLRDELEHIRLKTSQEIESLQRTSKELYERENRNLREARDNAVLEKERAAGAERDAQAKYDQLLEQFRQLQLNSESRAAGLQNQTKLKAFEAERAQIVQEETARNLSLCQIECEKQQKKLEVVTKEFYALQSSSEKRITELQSQNAEQQVRLETYETLEKELDDVTMQAAEMENQDEAERVLFSYGYGANVPTTAKRRLKQSVHLARRVLQLEKQNTLLRRDLERSTAHAGQISEEASGYLMQRRHMRVLFEDETIRFRNRSIGRPRLGWSGWSTNRRVGGSIPVPRDSTC</sequence>
<proteinExistence type="predicted"/>
<reference evidence="4" key="2">
    <citation type="submission" date="2025-08" db="UniProtKB">
        <authorList>
            <consortium name="RefSeq"/>
        </authorList>
    </citation>
    <scope>IDENTIFICATION</scope>
    <source>
        <tissue evidence="4">Blood</tissue>
    </source>
</reference>
<feature type="coiled-coil region" evidence="1">
    <location>
        <begin position="198"/>
        <end position="448"/>
    </location>
</feature>
<dbReference type="GO" id="GO:0005815">
    <property type="term" value="C:microtubule organizing center"/>
    <property type="evidence" value="ECO:0007669"/>
    <property type="project" value="TreeGrafter"/>
</dbReference>
<dbReference type="GeneID" id="108258673"/>
<keyword evidence="1" id="KW-0175">Coiled coil</keyword>
<evidence type="ECO:0000256" key="2">
    <source>
        <dbReference type="SAM" id="MobiDB-lite"/>
    </source>
</evidence>
<dbReference type="PANTHER" id="PTHR18950:SF0">
    <property type="entry name" value="PROGESTERONE IMMUNOMODULATORY BINDING FACTOR 1"/>
    <property type="match status" value="1"/>
</dbReference>
<feature type="coiled-coil region" evidence="1">
    <location>
        <begin position="513"/>
        <end position="550"/>
    </location>
</feature>
<protein>
    <submittedName>
        <fullName evidence="4">Progesterone-induced-blocking factor 1 isoform X2</fullName>
    </submittedName>
</protein>
<dbReference type="Proteomes" id="UP000221080">
    <property type="component" value="Chromosome 26"/>
</dbReference>
<dbReference type="OrthoDB" id="299638at2759"/>
<dbReference type="AlphaFoldDB" id="A0A2D0Q3T7"/>
<reference evidence="3" key="1">
    <citation type="journal article" date="2016" name="Nat. Commun.">
        <title>The channel catfish genome sequence provides insights into the evolution of scale formation in teleosts.</title>
        <authorList>
            <person name="Liu Z."/>
            <person name="Liu S."/>
            <person name="Yao J."/>
            <person name="Bao L."/>
            <person name="Zhang J."/>
            <person name="Li Y."/>
            <person name="Jiang C."/>
            <person name="Sun L."/>
            <person name="Wang R."/>
            <person name="Zhang Y."/>
            <person name="Zhou T."/>
            <person name="Zeng Q."/>
            <person name="Fu Q."/>
            <person name="Gao S."/>
            <person name="Li N."/>
            <person name="Koren S."/>
            <person name="Jiang Y."/>
            <person name="Zimin A."/>
            <person name="Xu P."/>
            <person name="Phillippy A.M."/>
            <person name="Geng X."/>
            <person name="Song L."/>
            <person name="Sun F."/>
            <person name="Li C."/>
            <person name="Wang X."/>
            <person name="Chen A."/>
            <person name="Jin Y."/>
            <person name="Yuan Z."/>
            <person name="Yang Y."/>
            <person name="Tan S."/>
            <person name="Peatman E."/>
            <person name="Lu J."/>
            <person name="Qin Z."/>
            <person name="Dunham R."/>
            <person name="Li Z."/>
            <person name="Sonstegard T."/>
            <person name="Feng J."/>
            <person name="Danzmann R.G."/>
            <person name="Schroeder S."/>
            <person name="Scheffler B."/>
            <person name="Duke M.V."/>
            <person name="Ballard L."/>
            <person name="Kucuktas H."/>
            <person name="Kaltenboeck L."/>
            <person name="Liu H."/>
            <person name="Armbruster J."/>
            <person name="Xie Y."/>
            <person name="Kirby M.L."/>
            <person name="Tian Y."/>
            <person name="Flanagan M.E."/>
            <person name="Mu W."/>
            <person name="Waldbieser G.C."/>
        </authorList>
    </citation>
    <scope>NUCLEOTIDE SEQUENCE [LARGE SCALE GENOMIC DNA]</scope>
    <source>
        <strain evidence="3">SDA103</strain>
    </source>
</reference>
<keyword evidence="3" id="KW-1185">Reference proteome</keyword>
<feature type="coiled-coil region" evidence="1">
    <location>
        <begin position="60"/>
        <end position="105"/>
    </location>
</feature>
<name>A0A2D0Q3T7_ICTPU</name>
<feature type="region of interest" description="Disordered" evidence="2">
    <location>
        <begin position="1"/>
        <end position="47"/>
    </location>
</feature>
<dbReference type="InterPro" id="IPR026205">
    <property type="entry name" value="PIBF1"/>
</dbReference>